<comment type="function">
    <text evidence="1">Catalyzes the hydrolysis of queuosine 5'-phosphate, releasing the nucleobase queuine (q). Is required for salvage of queuine from exogenous queuosine (Q) that is imported and then converted to queuosine 5'-phosphate intracellularly.</text>
</comment>
<name>A0A8H5HTY5_9AGAR</name>
<keyword evidence="3" id="KW-1185">Reference proteome</keyword>
<dbReference type="PANTHER" id="PTHR21314:SF1">
    <property type="entry name" value="QUEUOSINE SALVAGE PROTEIN"/>
    <property type="match status" value="1"/>
</dbReference>
<organism evidence="2 3">
    <name type="scientific">Collybiopsis confluens</name>
    <dbReference type="NCBI Taxonomy" id="2823264"/>
    <lineage>
        <taxon>Eukaryota</taxon>
        <taxon>Fungi</taxon>
        <taxon>Dikarya</taxon>
        <taxon>Basidiomycota</taxon>
        <taxon>Agaricomycotina</taxon>
        <taxon>Agaricomycetes</taxon>
        <taxon>Agaricomycetidae</taxon>
        <taxon>Agaricales</taxon>
        <taxon>Marasmiineae</taxon>
        <taxon>Omphalotaceae</taxon>
        <taxon>Collybiopsis</taxon>
    </lineage>
</organism>
<comment type="similarity">
    <text evidence="1">Belongs to the QNG1 protein family.</text>
</comment>
<comment type="caution">
    <text evidence="2">The sequence shown here is derived from an EMBL/GenBank/DDBJ whole genome shotgun (WGS) entry which is preliminary data.</text>
</comment>
<keyword evidence="1" id="KW-0378">Hydrolase</keyword>
<dbReference type="OrthoDB" id="416777at2759"/>
<sequence>MAHPLPEQSDNLLADIRSSSRSIRERAGITIRPESIQRLLQSPSFLTSFQRVSTQHGLTLPLNFSSPLDELNVISLVSILNFGSGYRVPLHAETQRGAWDNIRLLILSMYIGSTGGSEDDLLSAKGMQQLTESKVAELMRINVYIEKPHKQIPGVTLGELGGPLYELVKLISGVLVQTGELLEKAGYPSLGSFVLEALKEAARKSKLKHISNVQVFLDRLIRFFPAFQDSCVIDGRPVYLFKKALFLAHAITIRFGSLTSPPFPIPDTSQLPVFSDNVLPSLLVHLGVIELSSSSLFQSIFAEAGFEQKVIALLAEPTSETYVDKATLPTEGPCLTTDKACILRAAAVDACEMIIEHAHETDEPEWLKDIRLPELDMWLWSVAKDRADYRKLERFVLRDTVFF</sequence>
<dbReference type="AlphaFoldDB" id="A0A8H5HTY5"/>
<evidence type="ECO:0000256" key="1">
    <source>
        <dbReference type="RuleBase" id="RU365002"/>
    </source>
</evidence>
<evidence type="ECO:0000313" key="3">
    <source>
        <dbReference type="Proteomes" id="UP000518752"/>
    </source>
</evidence>
<dbReference type="Pfam" id="PF10343">
    <property type="entry name" value="Q_salvage"/>
    <property type="match status" value="1"/>
</dbReference>
<reference evidence="2 3" key="1">
    <citation type="journal article" date="2020" name="ISME J.">
        <title>Uncovering the hidden diversity of litter-decomposition mechanisms in mushroom-forming fungi.</title>
        <authorList>
            <person name="Floudas D."/>
            <person name="Bentzer J."/>
            <person name="Ahren D."/>
            <person name="Johansson T."/>
            <person name="Persson P."/>
            <person name="Tunlid A."/>
        </authorList>
    </citation>
    <scope>NUCLEOTIDE SEQUENCE [LARGE SCALE GENOMIC DNA]</scope>
    <source>
        <strain evidence="2 3">CBS 406.79</strain>
    </source>
</reference>
<protein>
    <recommendedName>
        <fullName evidence="1">Queuosine 5'-phosphate N-glycosylase/hydrolase</fullName>
        <ecNumber evidence="1">3.2.2.-</ecNumber>
    </recommendedName>
    <alternativeName>
        <fullName evidence="1">Queuosine-nucleotide N-glycosylase/hydrolase</fullName>
    </alternativeName>
</protein>
<dbReference type="GO" id="GO:0016787">
    <property type="term" value="F:hydrolase activity"/>
    <property type="evidence" value="ECO:0007669"/>
    <property type="project" value="UniProtKB-KW"/>
</dbReference>
<accession>A0A8H5HTY5</accession>
<dbReference type="PANTHER" id="PTHR21314">
    <property type="entry name" value="QUEUOSINE 5'-PHOSPHATE N-GLYCOSYLASE_HYDROLASE-RELATED"/>
    <property type="match status" value="1"/>
</dbReference>
<dbReference type="Proteomes" id="UP000518752">
    <property type="component" value="Unassembled WGS sequence"/>
</dbReference>
<dbReference type="EMBL" id="JAACJN010000022">
    <property type="protein sequence ID" value="KAF5389365.1"/>
    <property type="molecule type" value="Genomic_DNA"/>
</dbReference>
<proteinExistence type="inferred from homology"/>
<dbReference type="GO" id="GO:0006400">
    <property type="term" value="P:tRNA modification"/>
    <property type="evidence" value="ECO:0007669"/>
    <property type="project" value="TreeGrafter"/>
</dbReference>
<comment type="catalytic activity">
    <reaction evidence="1">
        <text>queuosine 5'-phosphate + H2O = queuine + D-ribose 5-phosphate</text>
        <dbReference type="Rhea" id="RHEA:75387"/>
        <dbReference type="ChEBI" id="CHEBI:15377"/>
        <dbReference type="ChEBI" id="CHEBI:17433"/>
        <dbReference type="ChEBI" id="CHEBI:78346"/>
        <dbReference type="ChEBI" id="CHEBI:194371"/>
    </reaction>
    <physiologicalReaction direction="left-to-right" evidence="1">
        <dbReference type="Rhea" id="RHEA:75388"/>
    </physiologicalReaction>
</comment>
<gene>
    <name evidence="2" type="ORF">D9757_004379</name>
</gene>
<evidence type="ECO:0000313" key="2">
    <source>
        <dbReference type="EMBL" id="KAF5389365.1"/>
    </source>
</evidence>
<dbReference type="InterPro" id="IPR019438">
    <property type="entry name" value="Q_salvage"/>
</dbReference>
<dbReference type="EC" id="3.2.2.-" evidence="1"/>